<evidence type="ECO:0000313" key="2">
    <source>
        <dbReference type="EMBL" id="KAK5633068.1"/>
    </source>
</evidence>
<organism evidence="2 3">
    <name type="scientific">Xylaria bambusicola</name>
    <dbReference type="NCBI Taxonomy" id="326684"/>
    <lineage>
        <taxon>Eukaryota</taxon>
        <taxon>Fungi</taxon>
        <taxon>Dikarya</taxon>
        <taxon>Ascomycota</taxon>
        <taxon>Pezizomycotina</taxon>
        <taxon>Sordariomycetes</taxon>
        <taxon>Xylariomycetidae</taxon>
        <taxon>Xylariales</taxon>
        <taxon>Xylariaceae</taxon>
        <taxon>Xylaria</taxon>
    </lineage>
</organism>
<gene>
    <name evidence="2" type="ORF">RRF57_008782</name>
</gene>
<comment type="caution">
    <text evidence="2">The sequence shown here is derived from an EMBL/GenBank/DDBJ whole genome shotgun (WGS) entry which is preliminary data.</text>
</comment>
<dbReference type="AlphaFoldDB" id="A0AAN7ZBM1"/>
<name>A0AAN7ZBM1_9PEZI</name>
<sequence length="72" mass="7924">MWLLIAGILTGRQIVRIFCIFFAASSNPPTSWSAEKAPRNYPLDSHGALQPLVLIISNPEAIRAYARNASNI</sequence>
<proteinExistence type="predicted"/>
<evidence type="ECO:0000256" key="1">
    <source>
        <dbReference type="SAM" id="SignalP"/>
    </source>
</evidence>
<reference evidence="2 3" key="1">
    <citation type="submission" date="2023-10" db="EMBL/GenBank/DDBJ databases">
        <title>Draft genome sequence of Xylaria bambusicola isolate GMP-LS, the root and basal stem rot pathogen of sugarcane in Indonesia.</title>
        <authorList>
            <person name="Selvaraj P."/>
            <person name="Muralishankar V."/>
            <person name="Muruganantham S."/>
            <person name="Sp S."/>
            <person name="Haryani S."/>
            <person name="Lau K.J.X."/>
            <person name="Naqvi N.I."/>
        </authorList>
    </citation>
    <scope>NUCLEOTIDE SEQUENCE [LARGE SCALE GENOMIC DNA]</scope>
    <source>
        <strain evidence="2">GMP-LS</strain>
    </source>
</reference>
<feature type="chain" id="PRO_5042832040" evidence="1">
    <location>
        <begin position="18"/>
        <end position="72"/>
    </location>
</feature>
<feature type="signal peptide" evidence="1">
    <location>
        <begin position="1"/>
        <end position="17"/>
    </location>
</feature>
<protein>
    <submittedName>
        <fullName evidence="2">Uncharacterized protein</fullName>
    </submittedName>
</protein>
<accession>A0AAN7ZBM1</accession>
<dbReference type="Proteomes" id="UP001305414">
    <property type="component" value="Unassembled WGS sequence"/>
</dbReference>
<keyword evidence="3" id="KW-1185">Reference proteome</keyword>
<keyword evidence="1" id="KW-0732">Signal</keyword>
<evidence type="ECO:0000313" key="3">
    <source>
        <dbReference type="Proteomes" id="UP001305414"/>
    </source>
</evidence>
<dbReference type="EMBL" id="JAWHQM010000029">
    <property type="protein sequence ID" value="KAK5633068.1"/>
    <property type="molecule type" value="Genomic_DNA"/>
</dbReference>